<accession>A0ABQ2GFC8</accession>
<dbReference type="InterPro" id="IPR029068">
    <property type="entry name" value="Glyas_Bleomycin-R_OHBP_Dase"/>
</dbReference>
<reference evidence="3" key="1">
    <citation type="journal article" date="2019" name="Int. J. Syst. Evol. Microbiol.">
        <title>The Global Catalogue of Microorganisms (GCM) 10K type strain sequencing project: providing services to taxonomists for standard genome sequencing and annotation.</title>
        <authorList>
            <consortium name="The Broad Institute Genomics Platform"/>
            <consortium name="The Broad Institute Genome Sequencing Center for Infectious Disease"/>
            <person name="Wu L."/>
            <person name="Ma J."/>
        </authorList>
    </citation>
    <scope>NUCLEOTIDE SEQUENCE [LARGE SCALE GENOMIC DNA]</scope>
    <source>
        <strain evidence="3">JCM 15442</strain>
    </source>
</reference>
<dbReference type="InterPro" id="IPR041581">
    <property type="entry name" value="Glyoxalase_6"/>
</dbReference>
<proteinExistence type="predicted"/>
<dbReference type="RefSeq" id="WP_188974026.1">
    <property type="nucleotide sequence ID" value="NZ_BMOL01000023.1"/>
</dbReference>
<name>A0ABQ2GFC8_9DEIO</name>
<protein>
    <recommendedName>
        <fullName evidence="1">VOC domain-containing protein</fullName>
    </recommendedName>
</protein>
<dbReference type="PANTHER" id="PTHR35908:SF1">
    <property type="entry name" value="CONSERVED PROTEIN"/>
    <property type="match status" value="1"/>
</dbReference>
<gene>
    <name evidence="2" type="ORF">GCM10010840_33270</name>
</gene>
<comment type="caution">
    <text evidence="2">The sequence shown here is derived from an EMBL/GenBank/DDBJ whole genome shotgun (WGS) entry which is preliminary data.</text>
</comment>
<feature type="domain" description="VOC" evidence="1">
    <location>
        <begin position="3"/>
        <end position="113"/>
    </location>
</feature>
<dbReference type="InterPro" id="IPR037523">
    <property type="entry name" value="VOC_core"/>
</dbReference>
<keyword evidence="3" id="KW-1185">Reference proteome</keyword>
<dbReference type="PANTHER" id="PTHR35908">
    <property type="entry name" value="HYPOTHETICAL FUSION PROTEIN"/>
    <property type="match status" value="1"/>
</dbReference>
<evidence type="ECO:0000313" key="3">
    <source>
        <dbReference type="Proteomes" id="UP000639973"/>
    </source>
</evidence>
<organism evidence="2 3">
    <name type="scientific">Deinococcus aerolatus</name>
    <dbReference type="NCBI Taxonomy" id="522487"/>
    <lineage>
        <taxon>Bacteria</taxon>
        <taxon>Thermotogati</taxon>
        <taxon>Deinococcota</taxon>
        <taxon>Deinococci</taxon>
        <taxon>Deinococcales</taxon>
        <taxon>Deinococcaceae</taxon>
        <taxon>Deinococcus</taxon>
    </lineage>
</organism>
<dbReference type="CDD" id="cd06587">
    <property type="entry name" value="VOC"/>
    <property type="match status" value="1"/>
</dbReference>
<dbReference type="Proteomes" id="UP000639973">
    <property type="component" value="Unassembled WGS sequence"/>
</dbReference>
<dbReference type="Gene3D" id="3.10.180.10">
    <property type="entry name" value="2,3-Dihydroxybiphenyl 1,2-Dioxygenase, domain 1"/>
    <property type="match status" value="1"/>
</dbReference>
<dbReference type="EMBL" id="BMOL01000023">
    <property type="protein sequence ID" value="GGL92467.1"/>
    <property type="molecule type" value="Genomic_DNA"/>
</dbReference>
<sequence length="125" mass="14081">MLKIGSIVWGVRDLARAMTFWMAALDYVPREAPDEDWVVLIPRDGAGVQLALKRVTSPGARRHHLDLYAENQEAEVARLLALGASRVDWRSEPDADFVVLADPDGNRFCVVQKEVRWFGGRQGQH</sequence>
<dbReference type="SUPFAM" id="SSF54593">
    <property type="entry name" value="Glyoxalase/Bleomycin resistance protein/Dihydroxybiphenyl dioxygenase"/>
    <property type="match status" value="1"/>
</dbReference>
<evidence type="ECO:0000313" key="2">
    <source>
        <dbReference type="EMBL" id="GGL92467.1"/>
    </source>
</evidence>
<dbReference type="Pfam" id="PF18029">
    <property type="entry name" value="Glyoxalase_6"/>
    <property type="match status" value="1"/>
</dbReference>
<dbReference type="PROSITE" id="PS51819">
    <property type="entry name" value="VOC"/>
    <property type="match status" value="1"/>
</dbReference>
<evidence type="ECO:0000259" key="1">
    <source>
        <dbReference type="PROSITE" id="PS51819"/>
    </source>
</evidence>